<evidence type="ECO:0000313" key="5">
    <source>
        <dbReference type="RefSeq" id="XP_018474042.1"/>
    </source>
</evidence>
<dbReference type="PANTHER" id="PTHR31286">
    <property type="entry name" value="GLYCINE-RICH CELL WALL STRUCTURAL PROTEIN 1.8-LIKE"/>
    <property type="match status" value="1"/>
</dbReference>
<feature type="region of interest" description="Disordered" evidence="1">
    <location>
        <begin position="389"/>
        <end position="438"/>
    </location>
</feature>
<reference evidence="5" key="1">
    <citation type="submission" date="2025-08" db="UniProtKB">
        <authorList>
            <consortium name="RefSeq"/>
        </authorList>
    </citation>
    <scope>IDENTIFICATION</scope>
    <source>
        <tissue evidence="5">Leaf</tissue>
    </source>
</reference>
<protein>
    <submittedName>
        <fullName evidence="5">Uncharacterized protein LOC108845310</fullName>
    </submittedName>
</protein>
<evidence type="ECO:0000259" key="2">
    <source>
        <dbReference type="Pfam" id="PF14111"/>
    </source>
</evidence>
<sequence>MSAAMDKALMAMSLEEEDEPFDLPDLPDYCSHDTNKLSLIGRILNPMYQKMSSLILDMPRKWQKLGKVRGIALSKERFQFIFDHKHDLLDVQEKGVHSYKEWTIVVERWTEFPGPEFLQFIPIWVQVSNIPTNHYTKKAIWALGDLAAPVTEVAFDPLKPQNREFVRVKVRFDVSKPLKKEKVINLLRGGTTKIFFHYERIQKRCYTCQRLSHDKDHCPIEVMKRQAMSDARRAGNSIPKPRPTRLIKETDPLYGVLEESQVGINPNSGRPKIAAEVLEGMRQYLLAAEGEERRAREERVRRSVGEAEKDLFTQKVALSLEPIPTITKDLDKGKGHIFGYDATAVVVPPSDKSPQGSKLMASAIPAGTIVVRLEKPVWERLGARSSEATLSYASSKEDSTGFSQGFYEAGSSGINPKKKYIRKRPGKSKRKQKRGGDT</sequence>
<dbReference type="RefSeq" id="XP_018474042.1">
    <property type="nucleotide sequence ID" value="XM_018618540.2"/>
</dbReference>
<dbReference type="Pfam" id="PF14111">
    <property type="entry name" value="DUF4283"/>
    <property type="match status" value="1"/>
</dbReference>
<gene>
    <name evidence="5" type="primary">LOC108845310</name>
</gene>
<name>A0A6J0MNH5_RAPSA</name>
<dbReference type="PANTHER" id="PTHR31286:SF178">
    <property type="entry name" value="DUF4283 DOMAIN-CONTAINING PROTEIN"/>
    <property type="match status" value="1"/>
</dbReference>
<evidence type="ECO:0000313" key="4">
    <source>
        <dbReference type="Proteomes" id="UP000504610"/>
    </source>
</evidence>
<dbReference type="AlphaFoldDB" id="A0A6J0MNH5"/>
<evidence type="ECO:0000259" key="3">
    <source>
        <dbReference type="Pfam" id="PF14392"/>
    </source>
</evidence>
<dbReference type="Pfam" id="PF14392">
    <property type="entry name" value="zf-CCHC_4"/>
    <property type="match status" value="1"/>
</dbReference>
<accession>A0A6J0MNH5</accession>
<dbReference type="KEGG" id="rsz:108845310"/>
<organism evidence="4 5">
    <name type="scientific">Raphanus sativus</name>
    <name type="common">Radish</name>
    <name type="synonym">Raphanus raphanistrum var. sativus</name>
    <dbReference type="NCBI Taxonomy" id="3726"/>
    <lineage>
        <taxon>Eukaryota</taxon>
        <taxon>Viridiplantae</taxon>
        <taxon>Streptophyta</taxon>
        <taxon>Embryophyta</taxon>
        <taxon>Tracheophyta</taxon>
        <taxon>Spermatophyta</taxon>
        <taxon>Magnoliopsida</taxon>
        <taxon>eudicotyledons</taxon>
        <taxon>Gunneridae</taxon>
        <taxon>Pentapetalae</taxon>
        <taxon>rosids</taxon>
        <taxon>malvids</taxon>
        <taxon>Brassicales</taxon>
        <taxon>Brassicaceae</taxon>
        <taxon>Brassiceae</taxon>
        <taxon>Raphanus</taxon>
    </lineage>
</organism>
<evidence type="ECO:0000256" key="1">
    <source>
        <dbReference type="SAM" id="MobiDB-lite"/>
    </source>
</evidence>
<dbReference type="InterPro" id="IPR040256">
    <property type="entry name" value="At4g02000-like"/>
</dbReference>
<dbReference type="Proteomes" id="UP000504610">
    <property type="component" value="Unplaced"/>
</dbReference>
<dbReference type="OrthoDB" id="1083658at2759"/>
<feature type="domain" description="DUF4283" evidence="2">
    <location>
        <begin position="33"/>
        <end position="114"/>
    </location>
</feature>
<proteinExistence type="predicted"/>
<dbReference type="InterPro" id="IPR025836">
    <property type="entry name" value="Zn_knuckle_CX2CX4HX4C"/>
</dbReference>
<feature type="compositionally biased region" description="Basic residues" evidence="1">
    <location>
        <begin position="416"/>
        <end position="438"/>
    </location>
</feature>
<dbReference type="InterPro" id="IPR025558">
    <property type="entry name" value="DUF4283"/>
</dbReference>
<keyword evidence="4" id="KW-1185">Reference proteome</keyword>
<dbReference type="GeneID" id="108845310"/>
<feature type="domain" description="Zinc knuckle CX2CX4HX4C" evidence="3">
    <location>
        <begin position="172"/>
        <end position="219"/>
    </location>
</feature>